<sequence>MKLNVKNLMNNIITGYNYDTPEDAIVSLETAFSKKDIVNAIASKDFEAEAKIVLRRTNVEINEETVDLTAKLLELSLVEYILNNGFPDFSMVKRQFSELSEIDNHLFFIEEILIYENGETFSNIVFLTYENEKWKVAMTEEK</sequence>
<proteinExistence type="predicted"/>
<evidence type="ECO:0000313" key="3">
    <source>
        <dbReference type="Proteomes" id="UP000028712"/>
    </source>
</evidence>
<evidence type="ECO:0000313" key="4">
    <source>
        <dbReference type="Proteomes" id="UP000198424"/>
    </source>
</evidence>
<dbReference type="Proteomes" id="UP000198424">
    <property type="component" value="Unassembled WGS sequence"/>
</dbReference>
<name>A0A086AIN4_FLAHY</name>
<evidence type="ECO:0000313" key="1">
    <source>
        <dbReference type="EMBL" id="KFF16548.1"/>
    </source>
</evidence>
<reference evidence="1 3" key="1">
    <citation type="submission" date="2014-07" db="EMBL/GenBank/DDBJ databases">
        <title>Genome of Flavobacterium hydatis DSM 2063.</title>
        <authorList>
            <person name="Pipes S.E."/>
            <person name="Stropko S.J."/>
            <person name="Newman J.D."/>
        </authorList>
    </citation>
    <scope>NUCLEOTIDE SEQUENCE [LARGE SCALE GENOMIC DNA]</scope>
    <source>
        <strain evidence="1 3">DSM 2063</strain>
    </source>
</reference>
<accession>A0A086AIN4</accession>
<protein>
    <submittedName>
        <fullName evidence="1">Uncharacterized protein</fullName>
    </submittedName>
</protein>
<dbReference type="Proteomes" id="UP000028712">
    <property type="component" value="Unassembled WGS sequence"/>
</dbReference>
<dbReference type="eggNOG" id="COG3779">
    <property type="taxonomic scope" value="Bacteria"/>
</dbReference>
<dbReference type="AlphaFoldDB" id="A0A086AIN4"/>
<dbReference type="EMBL" id="MUGY01000028">
    <property type="protein sequence ID" value="OXA90207.1"/>
    <property type="molecule type" value="Genomic_DNA"/>
</dbReference>
<comment type="caution">
    <text evidence="1">The sequence shown here is derived from an EMBL/GenBank/DDBJ whole genome shotgun (WGS) entry which is preliminary data.</text>
</comment>
<dbReference type="EMBL" id="JPRM01000014">
    <property type="protein sequence ID" value="KFF16548.1"/>
    <property type="molecule type" value="Genomic_DNA"/>
</dbReference>
<reference evidence="2 4" key="2">
    <citation type="submission" date="2016-11" db="EMBL/GenBank/DDBJ databases">
        <title>Whole genomes of Flavobacteriaceae.</title>
        <authorList>
            <person name="Stine C."/>
            <person name="Li C."/>
            <person name="Tadesse D."/>
        </authorList>
    </citation>
    <scope>NUCLEOTIDE SEQUENCE [LARGE SCALE GENOMIC DNA]</scope>
    <source>
        <strain evidence="2 4">ATCC 29551</strain>
    </source>
</reference>
<gene>
    <name evidence="2" type="ORF">B0A62_19225</name>
    <name evidence="1" type="ORF">IW20_10290</name>
</gene>
<keyword evidence="4" id="KW-1185">Reference proteome</keyword>
<evidence type="ECO:0000313" key="2">
    <source>
        <dbReference type="EMBL" id="OXA90207.1"/>
    </source>
</evidence>
<organism evidence="1 3">
    <name type="scientific">Flavobacterium hydatis</name>
    <name type="common">Cytophaga aquatilis</name>
    <dbReference type="NCBI Taxonomy" id="991"/>
    <lineage>
        <taxon>Bacteria</taxon>
        <taxon>Pseudomonadati</taxon>
        <taxon>Bacteroidota</taxon>
        <taxon>Flavobacteriia</taxon>
        <taxon>Flavobacteriales</taxon>
        <taxon>Flavobacteriaceae</taxon>
        <taxon>Flavobacterium</taxon>
    </lineage>
</organism>